<reference evidence="2" key="1">
    <citation type="submission" date="2014-09" db="EMBL/GenBank/DDBJ databases">
        <authorList>
            <person name="Magalhaes I.L.F."/>
            <person name="Oliveira U."/>
            <person name="Santos F.R."/>
            <person name="Vidigal T.H.D.A."/>
            <person name="Brescovit A.D."/>
            <person name="Santos A.J."/>
        </authorList>
    </citation>
    <scope>NUCLEOTIDE SEQUENCE</scope>
    <source>
        <tissue evidence="2">Shoot tissue taken approximately 20 cm above the soil surface</tissue>
    </source>
</reference>
<name>A0A0A9FMP2_ARUDO</name>
<organism evidence="2">
    <name type="scientific">Arundo donax</name>
    <name type="common">Giant reed</name>
    <name type="synonym">Donax arundinaceus</name>
    <dbReference type="NCBI Taxonomy" id="35708"/>
    <lineage>
        <taxon>Eukaryota</taxon>
        <taxon>Viridiplantae</taxon>
        <taxon>Streptophyta</taxon>
        <taxon>Embryophyta</taxon>
        <taxon>Tracheophyta</taxon>
        <taxon>Spermatophyta</taxon>
        <taxon>Magnoliopsida</taxon>
        <taxon>Liliopsida</taxon>
        <taxon>Poales</taxon>
        <taxon>Poaceae</taxon>
        <taxon>PACMAD clade</taxon>
        <taxon>Arundinoideae</taxon>
        <taxon>Arundineae</taxon>
        <taxon>Arundo</taxon>
    </lineage>
</organism>
<accession>A0A0A9FMP2</accession>
<evidence type="ECO:0000256" key="1">
    <source>
        <dbReference type="SAM" id="MobiDB-lite"/>
    </source>
</evidence>
<protein>
    <submittedName>
        <fullName evidence="2">Uncharacterized protein</fullName>
    </submittedName>
</protein>
<feature type="region of interest" description="Disordered" evidence="1">
    <location>
        <begin position="1"/>
        <end position="21"/>
    </location>
</feature>
<dbReference type="EMBL" id="GBRH01185327">
    <property type="protein sequence ID" value="JAE12569.1"/>
    <property type="molecule type" value="Transcribed_RNA"/>
</dbReference>
<dbReference type="AlphaFoldDB" id="A0A0A9FMP2"/>
<reference evidence="2" key="2">
    <citation type="journal article" date="2015" name="Data Brief">
        <title>Shoot transcriptome of the giant reed, Arundo donax.</title>
        <authorList>
            <person name="Barrero R.A."/>
            <person name="Guerrero F.D."/>
            <person name="Moolhuijzen P."/>
            <person name="Goolsby J.A."/>
            <person name="Tidwell J."/>
            <person name="Bellgard S.E."/>
            <person name="Bellgard M.I."/>
        </authorList>
    </citation>
    <scope>NUCLEOTIDE SEQUENCE</scope>
    <source>
        <tissue evidence="2">Shoot tissue taken approximately 20 cm above the soil surface</tissue>
    </source>
</reference>
<proteinExistence type="predicted"/>
<evidence type="ECO:0000313" key="2">
    <source>
        <dbReference type="EMBL" id="JAE12569.1"/>
    </source>
</evidence>
<sequence>MDLRSGAGPNRAKESVGSKQHKYTVLSCQIIGQEEDSKRSCIQNVQVTSKTCFADD</sequence>